<feature type="compositionally biased region" description="Low complexity" evidence="6">
    <location>
        <begin position="1"/>
        <end position="12"/>
    </location>
</feature>
<comment type="function">
    <text evidence="5">Transcription factor that specifically binds AT-rich DNA sequences related to the nuclear matrix attachment regions (MARs).</text>
</comment>
<dbReference type="InterPro" id="IPR014476">
    <property type="entry name" value="AHL15-29"/>
</dbReference>
<comment type="subcellular location">
    <subcellularLocation>
        <location evidence="5">Nucleus</location>
    </subcellularLocation>
</comment>
<feature type="region of interest" description="Disordered" evidence="6">
    <location>
        <begin position="186"/>
        <end position="222"/>
    </location>
</feature>
<keyword evidence="1 5" id="KW-0805">Transcription regulation</keyword>
<comment type="caution">
    <text evidence="8">The sequence shown here is derived from an EMBL/GenBank/DDBJ whole genome shotgun (WGS) entry which is preliminary data.</text>
</comment>
<keyword evidence="2 5" id="KW-0238">DNA-binding</keyword>
<dbReference type="GO" id="GO:0003700">
    <property type="term" value="F:DNA-binding transcription factor activity"/>
    <property type="evidence" value="ECO:0007669"/>
    <property type="project" value="TreeGrafter"/>
</dbReference>
<keyword evidence="4 5" id="KW-0539">Nucleus</keyword>
<feature type="compositionally biased region" description="Basic and acidic residues" evidence="6">
    <location>
        <begin position="13"/>
        <end position="27"/>
    </location>
</feature>
<feature type="domain" description="PPC" evidence="7">
    <location>
        <begin position="61"/>
        <end position="197"/>
    </location>
</feature>
<evidence type="ECO:0000256" key="3">
    <source>
        <dbReference type="ARBA" id="ARBA00023163"/>
    </source>
</evidence>
<keyword evidence="3 5" id="KW-0804">Transcription</keyword>
<dbReference type="SUPFAM" id="SSF117856">
    <property type="entry name" value="AF0104/ALDC/Ptd012-like"/>
    <property type="match status" value="1"/>
</dbReference>
<evidence type="ECO:0000256" key="6">
    <source>
        <dbReference type="SAM" id="MobiDB-lite"/>
    </source>
</evidence>
<feature type="region of interest" description="Disordered" evidence="6">
    <location>
        <begin position="1"/>
        <end position="27"/>
    </location>
</feature>
<dbReference type="EMBL" id="JAYWIO010000005">
    <property type="protein sequence ID" value="KAK7258867.1"/>
    <property type="molecule type" value="Genomic_DNA"/>
</dbReference>
<dbReference type="GO" id="GO:0005634">
    <property type="term" value="C:nucleus"/>
    <property type="evidence" value="ECO:0007669"/>
    <property type="project" value="UniProtKB-SubCell"/>
</dbReference>
<name>A0AAN9EKE2_CROPI</name>
<keyword evidence="9" id="KW-1185">Reference proteome</keyword>
<reference evidence="8 9" key="1">
    <citation type="submission" date="2024-01" db="EMBL/GenBank/DDBJ databases">
        <title>The genomes of 5 underutilized Papilionoideae crops provide insights into root nodulation and disease resistanc.</title>
        <authorList>
            <person name="Yuan L."/>
        </authorList>
    </citation>
    <scope>NUCLEOTIDE SEQUENCE [LARGE SCALE GENOMIC DNA]</scope>
    <source>
        <strain evidence="8">ZHUSHIDOU_FW_LH</strain>
        <tissue evidence="8">Leaf</tissue>
    </source>
</reference>
<gene>
    <name evidence="8" type="ORF">RIF29_24455</name>
</gene>
<dbReference type="Proteomes" id="UP001372338">
    <property type="component" value="Unassembled WGS sequence"/>
</dbReference>
<evidence type="ECO:0000256" key="2">
    <source>
        <dbReference type="ARBA" id="ARBA00023125"/>
    </source>
</evidence>
<organism evidence="8 9">
    <name type="scientific">Crotalaria pallida</name>
    <name type="common">Smooth rattlebox</name>
    <name type="synonym">Crotalaria striata</name>
    <dbReference type="NCBI Taxonomy" id="3830"/>
    <lineage>
        <taxon>Eukaryota</taxon>
        <taxon>Viridiplantae</taxon>
        <taxon>Streptophyta</taxon>
        <taxon>Embryophyta</taxon>
        <taxon>Tracheophyta</taxon>
        <taxon>Spermatophyta</taxon>
        <taxon>Magnoliopsida</taxon>
        <taxon>eudicotyledons</taxon>
        <taxon>Gunneridae</taxon>
        <taxon>Pentapetalae</taxon>
        <taxon>rosids</taxon>
        <taxon>fabids</taxon>
        <taxon>Fabales</taxon>
        <taxon>Fabaceae</taxon>
        <taxon>Papilionoideae</taxon>
        <taxon>50 kb inversion clade</taxon>
        <taxon>genistoids sensu lato</taxon>
        <taxon>core genistoids</taxon>
        <taxon>Crotalarieae</taxon>
        <taxon>Crotalaria</taxon>
    </lineage>
</organism>
<protein>
    <recommendedName>
        <fullName evidence="5">AT-hook motif nuclear-localized protein</fullName>
    </recommendedName>
</protein>
<dbReference type="InterPro" id="IPR005175">
    <property type="entry name" value="PPC_dom"/>
</dbReference>
<evidence type="ECO:0000256" key="1">
    <source>
        <dbReference type="ARBA" id="ARBA00023015"/>
    </source>
</evidence>
<dbReference type="CDD" id="cd11378">
    <property type="entry name" value="DUF296"/>
    <property type="match status" value="1"/>
</dbReference>
<evidence type="ECO:0000259" key="7">
    <source>
        <dbReference type="PROSITE" id="PS51742"/>
    </source>
</evidence>
<evidence type="ECO:0000256" key="5">
    <source>
        <dbReference type="PIRNR" id="PIRNR016021"/>
    </source>
</evidence>
<dbReference type="Pfam" id="PF03479">
    <property type="entry name" value="PCC"/>
    <property type="match status" value="1"/>
</dbReference>
<evidence type="ECO:0000313" key="9">
    <source>
        <dbReference type="Proteomes" id="UP001372338"/>
    </source>
</evidence>
<accession>A0AAN9EKE2</accession>
<proteinExistence type="predicted"/>
<dbReference type="PROSITE" id="PS51742">
    <property type="entry name" value="PPC"/>
    <property type="match status" value="1"/>
</dbReference>
<dbReference type="AlphaFoldDB" id="A0AAN9EKE2"/>
<dbReference type="Gene3D" id="3.30.1330.80">
    <property type="entry name" value="Hypothetical protein, similar to alpha- acetolactate decarboxylase, domain 2"/>
    <property type="match status" value="1"/>
</dbReference>
<feature type="region of interest" description="Disordered" evidence="6">
    <location>
        <begin position="42"/>
        <end position="61"/>
    </location>
</feature>
<dbReference type="PIRSF" id="PIRSF016021">
    <property type="entry name" value="ESCAROLA"/>
    <property type="match status" value="1"/>
</dbReference>
<sequence>MAGNSKNNNNNISKDKNNKTDDKENNDYHKVAVAITRRAKNWPWGSKSKPKPSNIVTDDNPNEFRSHAIEFSSGVDIAESLLRFARTHQRGLCVLSATGTVIDITLRQASGSITLLHGQFDIISLAGMFFPPRSVPPRLTTITIVLAHGLGQMIGGALVGPLWASGPVMVTVATFANAIYERLQSPTKINDKEEQSGDVDNDGNESGSSLPGTSGGGKPLVGGLINAQQVKFEPY</sequence>
<evidence type="ECO:0000313" key="8">
    <source>
        <dbReference type="EMBL" id="KAK7258867.1"/>
    </source>
</evidence>
<evidence type="ECO:0000256" key="4">
    <source>
        <dbReference type="ARBA" id="ARBA00023242"/>
    </source>
</evidence>
<dbReference type="PANTHER" id="PTHR31100">
    <property type="entry name" value="AT-HOOK MOTIF NUCLEAR-LOCALIZED PROTEIN 15"/>
    <property type="match status" value="1"/>
</dbReference>
<dbReference type="PANTHER" id="PTHR31100:SF8">
    <property type="entry name" value="AT-HOOK MOTIF NUCLEAR-LOCALIZED PROTEIN 19"/>
    <property type="match status" value="1"/>
</dbReference>
<dbReference type="GO" id="GO:0003680">
    <property type="term" value="F:minor groove of adenine-thymine-rich DNA binding"/>
    <property type="evidence" value="ECO:0007669"/>
    <property type="project" value="UniProtKB-UniRule"/>
</dbReference>